<dbReference type="AlphaFoldDB" id="A0A7G9REN4"/>
<keyword evidence="2 3" id="KW-0378">Hydrolase</keyword>
<dbReference type="InterPro" id="IPR051325">
    <property type="entry name" value="Nudix_hydrolase_domain"/>
</dbReference>
<sequence length="298" mass="33147">MRTPDTDQEIVAAGAVVARKGPRGPQVLLVHRPKYDDWSFPKGKLDPGEHALAAAVREIAEETGLDVRLEAPLSDQQYLVGNGTVRPKRVHYWVGRPVGHDDLSRYQRNAEIDELDWFDADDAAKQLTRDLDRATLEEFLAAPRRTTPLVVLRHAKARPRRSWTADDRERPLTDLGERQSDELVPMLAAYGVRRIVSSSSRRCWTSLAPYAHVTETDLEVTDALSEEDATADGVATVVADLMDSKRPAVLCTHRPVLPHVLAALELPPRRLETAGMLVVHHRGTEVVAVELHEAGLRS</sequence>
<dbReference type="PRINTS" id="PR00502">
    <property type="entry name" value="NUDIXFAMILY"/>
</dbReference>
<proteinExistence type="inferred from homology"/>
<dbReference type="CDD" id="cd03673">
    <property type="entry name" value="NUDIX_Ap6A_hydrolase"/>
    <property type="match status" value="1"/>
</dbReference>
<dbReference type="PROSITE" id="PS51462">
    <property type="entry name" value="NUDIX"/>
    <property type="match status" value="1"/>
</dbReference>
<dbReference type="Gene3D" id="3.40.50.1240">
    <property type="entry name" value="Phosphoglycerate mutase-like"/>
    <property type="match status" value="1"/>
</dbReference>
<accession>A0A7G9REN4</accession>
<protein>
    <submittedName>
        <fullName evidence="5">NUDIX hydrolase</fullName>
    </submittedName>
</protein>
<evidence type="ECO:0000256" key="3">
    <source>
        <dbReference type="RuleBase" id="RU003476"/>
    </source>
</evidence>
<dbReference type="SUPFAM" id="SSF55811">
    <property type="entry name" value="Nudix"/>
    <property type="match status" value="1"/>
</dbReference>
<evidence type="ECO:0000313" key="6">
    <source>
        <dbReference type="Proteomes" id="UP000515947"/>
    </source>
</evidence>
<evidence type="ECO:0000256" key="1">
    <source>
        <dbReference type="ARBA" id="ARBA00005582"/>
    </source>
</evidence>
<dbReference type="SMART" id="SM00855">
    <property type="entry name" value="PGAM"/>
    <property type="match status" value="1"/>
</dbReference>
<dbReference type="GO" id="GO:0006167">
    <property type="term" value="P:AMP biosynthetic process"/>
    <property type="evidence" value="ECO:0007669"/>
    <property type="project" value="TreeGrafter"/>
</dbReference>
<dbReference type="Pfam" id="PF00300">
    <property type="entry name" value="His_Phos_1"/>
    <property type="match status" value="1"/>
</dbReference>
<keyword evidence="6" id="KW-1185">Reference proteome</keyword>
<name>A0A7G9REN4_9ACTN</name>
<dbReference type="InterPro" id="IPR020476">
    <property type="entry name" value="Nudix_hydrolase"/>
</dbReference>
<dbReference type="InterPro" id="IPR029033">
    <property type="entry name" value="His_PPase_superfam"/>
</dbReference>
<dbReference type="EMBL" id="CP060713">
    <property type="protein sequence ID" value="QNN54059.1"/>
    <property type="molecule type" value="Genomic_DNA"/>
</dbReference>
<dbReference type="InterPro" id="IPR020084">
    <property type="entry name" value="NUDIX_hydrolase_CS"/>
</dbReference>
<dbReference type="KEGG" id="nmes:H9L09_06680"/>
<evidence type="ECO:0000256" key="2">
    <source>
        <dbReference type="ARBA" id="ARBA00022801"/>
    </source>
</evidence>
<dbReference type="PANTHER" id="PTHR21340">
    <property type="entry name" value="DIADENOSINE 5,5-P1,P4-TETRAPHOSPHATE PYROPHOSPHOHYDROLASE MUTT"/>
    <property type="match status" value="1"/>
</dbReference>
<dbReference type="RefSeq" id="WP_187579901.1">
    <property type="nucleotide sequence ID" value="NZ_CP060713.1"/>
</dbReference>
<organism evidence="5 6">
    <name type="scientific">Nocardioides mesophilus</name>
    <dbReference type="NCBI Taxonomy" id="433659"/>
    <lineage>
        <taxon>Bacteria</taxon>
        <taxon>Bacillati</taxon>
        <taxon>Actinomycetota</taxon>
        <taxon>Actinomycetes</taxon>
        <taxon>Propionibacteriales</taxon>
        <taxon>Nocardioidaceae</taxon>
        <taxon>Nocardioides</taxon>
    </lineage>
</organism>
<dbReference type="InterPro" id="IPR015797">
    <property type="entry name" value="NUDIX_hydrolase-like_dom_sf"/>
</dbReference>
<evidence type="ECO:0000313" key="5">
    <source>
        <dbReference type="EMBL" id="QNN54059.1"/>
    </source>
</evidence>
<dbReference type="PANTHER" id="PTHR21340:SF0">
    <property type="entry name" value="BIS(5'-NUCLEOSYL)-TETRAPHOSPHATASE [ASYMMETRICAL]"/>
    <property type="match status" value="1"/>
</dbReference>
<dbReference type="PROSITE" id="PS00893">
    <property type="entry name" value="NUDIX_BOX"/>
    <property type="match status" value="1"/>
</dbReference>
<dbReference type="InterPro" id="IPR013078">
    <property type="entry name" value="His_Pase_superF_clade-1"/>
</dbReference>
<feature type="domain" description="Nudix hydrolase" evidence="4">
    <location>
        <begin position="8"/>
        <end position="141"/>
    </location>
</feature>
<dbReference type="Proteomes" id="UP000515947">
    <property type="component" value="Chromosome"/>
</dbReference>
<dbReference type="SUPFAM" id="SSF53254">
    <property type="entry name" value="Phosphoglycerate mutase-like"/>
    <property type="match status" value="1"/>
</dbReference>
<dbReference type="Pfam" id="PF00293">
    <property type="entry name" value="NUDIX"/>
    <property type="match status" value="1"/>
</dbReference>
<dbReference type="GO" id="GO:0006754">
    <property type="term" value="P:ATP biosynthetic process"/>
    <property type="evidence" value="ECO:0007669"/>
    <property type="project" value="TreeGrafter"/>
</dbReference>
<dbReference type="InterPro" id="IPR000086">
    <property type="entry name" value="NUDIX_hydrolase_dom"/>
</dbReference>
<gene>
    <name evidence="5" type="ORF">H9L09_06680</name>
</gene>
<reference evidence="5 6" key="1">
    <citation type="submission" date="2020-08" db="EMBL/GenBank/DDBJ databases">
        <title>Genome sequence of Nocardioides mesophilus KACC 16243T.</title>
        <authorList>
            <person name="Hyun D.-W."/>
            <person name="Bae J.-W."/>
        </authorList>
    </citation>
    <scope>NUCLEOTIDE SEQUENCE [LARGE SCALE GENOMIC DNA]</scope>
    <source>
        <strain evidence="5 6">KACC 16243</strain>
    </source>
</reference>
<evidence type="ECO:0000259" key="4">
    <source>
        <dbReference type="PROSITE" id="PS51462"/>
    </source>
</evidence>
<dbReference type="Gene3D" id="3.90.79.10">
    <property type="entry name" value="Nucleoside Triphosphate Pyrophosphohydrolase"/>
    <property type="match status" value="1"/>
</dbReference>
<comment type="similarity">
    <text evidence="1 3">Belongs to the Nudix hydrolase family.</text>
</comment>
<dbReference type="GO" id="GO:0004081">
    <property type="term" value="F:bis(5'-nucleosyl)-tetraphosphatase (asymmetrical) activity"/>
    <property type="evidence" value="ECO:0007669"/>
    <property type="project" value="TreeGrafter"/>
</dbReference>